<accession>A0A9P6NGD9</accession>
<reference evidence="1" key="1">
    <citation type="submission" date="2013-11" db="EMBL/GenBank/DDBJ databases">
        <title>Genome sequence of the fusiform rust pathogen reveals effectors for host alternation and coevolution with pine.</title>
        <authorList>
            <consortium name="DOE Joint Genome Institute"/>
            <person name="Smith K."/>
            <person name="Pendleton A."/>
            <person name="Kubisiak T."/>
            <person name="Anderson C."/>
            <person name="Salamov A."/>
            <person name="Aerts A."/>
            <person name="Riley R."/>
            <person name="Clum A."/>
            <person name="Lindquist E."/>
            <person name="Ence D."/>
            <person name="Campbell M."/>
            <person name="Kronenberg Z."/>
            <person name="Feau N."/>
            <person name="Dhillon B."/>
            <person name="Hamelin R."/>
            <person name="Burleigh J."/>
            <person name="Smith J."/>
            <person name="Yandell M."/>
            <person name="Nelson C."/>
            <person name="Grigoriev I."/>
            <person name="Davis J."/>
        </authorList>
    </citation>
    <scope>NUCLEOTIDE SEQUENCE</scope>
    <source>
        <strain evidence="1">G11</strain>
    </source>
</reference>
<evidence type="ECO:0000313" key="1">
    <source>
        <dbReference type="EMBL" id="KAG0143165.1"/>
    </source>
</evidence>
<dbReference type="PANTHER" id="PTHR46177">
    <property type="entry name" value="INTEGRASE CATALYTIC DOMAIN-CONTAINING PROTEIN"/>
    <property type="match status" value="1"/>
</dbReference>
<gene>
    <name evidence="1" type="ORF">CROQUDRAFT_49251</name>
</gene>
<keyword evidence="2" id="KW-1185">Reference proteome</keyword>
<dbReference type="PANTHER" id="PTHR46177:SF1">
    <property type="entry name" value="INTEGRASE CATALYTIC DOMAIN-CONTAINING PROTEIN"/>
    <property type="match status" value="1"/>
</dbReference>
<name>A0A9P6NGD9_9BASI</name>
<dbReference type="EMBL" id="MU167327">
    <property type="protein sequence ID" value="KAG0143165.1"/>
    <property type="molecule type" value="Genomic_DNA"/>
</dbReference>
<protein>
    <submittedName>
        <fullName evidence="1">Uncharacterized protein</fullName>
    </submittedName>
</protein>
<sequence length="94" mass="10927">EPRRVAYHSLKTVRELGGILVQTCTDHRTETVIMAGYQMYFAQRYGGTSESEVKRAHVFTSSPHNQKIELLWSLIRKRNGRRIHHEFQQSIDSG</sequence>
<dbReference type="OrthoDB" id="5946233at2759"/>
<proteinExistence type="predicted"/>
<feature type="non-terminal residue" evidence="1">
    <location>
        <position position="1"/>
    </location>
</feature>
<dbReference type="AlphaFoldDB" id="A0A9P6NGD9"/>
<evidence type="ECO:0000313" key="2">
    <source>
        <dbReference type="Proteomes" id="UP000886653"/>
    </source>
</evidence>
<comment type="caution">
    <text evidence="1">The sequence shown here is derived from an EMBL/GenBank/DDBJ whole genome shotgun (WGS) entry which is preliminary data.</text>
</comment>
<organism evidence="1 2">
    <name type="scientific">Cronartium quercuum f. sp. fusiforme G11</name>
    <dbReference type="NCBI Taxonomy" id="708437"/>
    <lineage>
        <taxon>Eukaryota</taxon>
        <taxon>Fungi</taxon>
        <taxon>Dikarya</taxon>
        <taxon>Basidiomycota</taxon>
        <taxon>Pucciniomycotina</taxon>
        <taxon>Pucciniomycetes</taxon>
        <taxon>Pucciniales</taxon>
        <taxon>Coleosporiaceae</taxon>
        <taxon>Cronartium</taxon>
    </lineage>
</organism>
<dbReference type="Proteomes" id="UP000886653">
    <property type="component" value="Unassembled WGS sequence"/>
</dbReference>